<evidence type="ECO:0000313" key="3">
    <source>
        <dbReference type="Proteomes" id="UP000011599"/>
    </source>
</evidence>
<comment type="caution">
    <text evidence="2">The sequence shown here is derived from an EMBL/GenBank/DDBJ whole genome shotgun (WGS) entry which is preliminary data.</text>
</comment>
<feature type="transmembrane region" description="Helical" evidence="1">
    <location>
        <begin position="31"/>
        <end position="50"/>
    </location>
</feature>
<evidence type="ECO:0000256" key="1">
    <source>
        <dbReference type="SAM" id="Phobius"/>
    </source>
</evidence>
<organism evidence="2 3">
    <name type="scientific">Natronorubrum tibetense GA33</name>
    <dbReference type="NCBI Taxonomy" id="1114856"/>
    <lineage>
        <taxon>Archaea</taxon>
        <taxon>Methanobacteriati</taxon>
        <taxon>Methanobacteriota</taxon>
        <taxon>Stenosarchaea group</taxon>
        <taxon>Halobacteria</taxon>
        <taxon>Halobacteriales</taxon>
        <taxon>Natrialbaceae</taxon>
        <taxon>Natronorubrum</taxon>
    </lineage>
</organism>
<proteinExistence type="predicted"/>
<keyword evidence="3" id="KW-1185">Reference proteome</keyword>
<sequence length="158" mass="17106">MRGIIYYTLMTHQSPVALFQRWQSSIDDIRLVGATLLGAISIVVGIYLPWLQSNPAREVIRHVYLPGMSSGLEFDVTLALLLLIAVSVAMSILVGYSQFTAMIFVLTGLSSIALPSYLLLDIYAVYGGDFIPQIGSLLTILGGTVVLVTGIAVFINKL</sequence>
<keyword evidence="1" id="KW-1133">Transmembrane helix</keyword>
<reference evidence="2 3" key="1">
    <citation type="journal article" date="2014" name="PLoS Genet.">
        <title>Phylogenetically driven sequencing of extremely halophilic archaea reveals strategies for static and dynamic osmo-response.</title>
        <authorList>
            <person name="Becker E.A."/>
            <person name="Seitzer P.M."/>
            <person name="Tritt A."/>
            <person name="Larsen D."/>
            <person name="Krusor M."/>
            <person name="Yao A.I."/>
            <person name="Wu D."/>
            <person name="Madern D."/>
            <person name="Eisen J.A."/>
            <person name="Darling A.E."/>
            <person name="Facciotti M.T."/>
        </authorList>
    </citation>
    <scope>NUCLEOTIDE SEQUENCE [LARGE SCALE GENOMIC DNA]</scope>
    <source>
        <strain evidence="2 3">GA33</strain>
    </source>
</reference>
<accession>L9W9N3</accession>
<dbReference type="AlphaFoldDB" id="L9W9N3"/>
<evidence type="ECO:0000313" key="2">
    <source>
        <dbReference type="EMBL" id="ELY46205.1"/>
    </source>
</evidence>
<dbReference type="EMBL" id="AOHW01000004">
    <property type="protein sequence ID" value="ELY46205.1"/>
    <property type="molecule type" value="Genomic_DNA"/>
</dbReference>
<keyword evidence="1" id="KW-0812">Transmembrane</keyword>
<feature type="transmembrane region" description="Helical" evidence="1">
    <location>
        <begin position="103"/>
        <end position="124"/>
    </location>
</feature>
<gene>
    <name evidence="2" type="ORF">C496_01521</name>
</gene>
<name>L9W9N3_9EURY</name>
<feature type="transmembrane region" description="Helical" evidence="1">
    <location>
        <begin position="130"/>
        <end position="155"/>
    </location>
</feature>
<keyword evidence="1" id="KW-0472">Membrane</keyword>
<dbReference type="Proteomes" id="UP000011599">
    <property type="component" value="Unassembled WGS sequence"/>
</dbReference>
<feature type="transmembrane region" description="Helical" evidence="1">
    <location>
        <begin position="76"/>
        <end position="96"/>
    </location>
</feature>
<protein>
    <submittedName>
        <fullName evidence="2">Uncharacterized protein</fullName>
    </submittedName>
</protein>